<dbReference type="Proteomes" id="UP000295600">
    <property type="component" value="Unassembled WGS sequence"/>
</dbReference>
<keyword evidence="11 13" id="KW-0472">Membrane</keyword>
<keyword evidence="16" id="KW-1185">Reference proteome</keyword>
<evidence type="ECO:0000256" key="13">
    <source>
        <dbReference type="SAM" id="Phobius"/>
    </source>
</evidence>
<reference evidence="15 17" key="2">
    <citation type="submission" date="2019-03" db="EMBL/GenBank/DDBJ databases">
        <title>Genomic Encyclopedia of Type Strains, Phase IV (KMG-IV): sequencing the most valuable type-strain genomes for metagenomic binning, comparative biology and taxonomic classification.</title>
        <authorList>
            <person name="Goeker M."/>
        </authorList>
    </citation>
    <scope>NUCLEOTIDE SEQUENCE [LARGE SCALE GENOMIC DNA]</scope>
    <source>
        <strain evidence="15 17">DSM 23917</strain>
    </source>
</reference>
<evidence type="ECO:0000256" key="3">
    <source>
        <dbReference type="ARBA" id="ARBA00022448"/>
    </source>
</evidence>
<evidence type="ECO:0000256" key="6">
    <source>
        <dbReference type="ARBA" id="ARBA00022538"/>
    </source>
</evidence>
<name>A0A2R3MTN0_9BACE</name>
<keyword evidence="7 13" id="KW-0812">Transmembrane</keyword>
<evidence type="ECO:0000256" key="11">
    <source>
        <dbReference type="ARBA" id="ARBA00023136"/>
    </source>
</evidence>
<keyword evidence="5" id="KW-0997">Cell inner membrane</keyword>
<keyword evidence="3" id="KW-0813">Transport</keyword>
<evidence type="ECO:0000313" key="16">
    <source>
        <dbReference type="Proteomes" id="UP000279562"/>
    </source>
</evidence>
<dbReference type="EMBL" id="SLXB01000012">
    <property type="protein sequence ID" value="TCO91597.1"/>
    <property type="molecule type" value="Genomic_DNA"/>
</dbReference>
<evidence type="ECO:0000313" key="14">
    <source>
        <dbReference type="EMBL" id="RRD91436.1"/>
    </source>
</evidence>
<feature type="binding site" evidence="12">
    <location>
        <position position="316"/>
    </location>
    <ligand>
        <name>K(+)</name>
        <dbReference type="ChEBI" id="CHEBI:29103"/>
    </ligand>
</feature>
<evidence type="ECO:0000256" key="9">
    <source>
        <dbReference type="ARBA" id="ARBA00022989"/>
    </source>
</evidence>
<evidence type="ECO:0000256" key="4">
    <source>
        <dbReference type="ARBA" id="ARBA00022475"/>
    </source>
</evidence>
<dbReference type="KEGG" id="bhf:C3V43_11790"/>
<dbReference type="PIRSF" id="PIRSF006247">
    <property type="entry name" value="TrkH"/>
    <property type="match status" value="1"/>
</dbReference>
<feature type="transmembrane region" description="Helical" evidence="13">
    <location>
        <begin position="393"/>
        <end position="415"/>
    </location>
</feature>
<evidence type="ECO:0000256" key="2">
    <source>
        <dbReference type="ARBA" id="ARBA00009137"/>
    </source>
</evidence>
<comment type="similarity">
    <text evidence="2">Belongs to the TrkH potassium transport family.</text>
</comment>
<feature type="transmembrane region" description="Helical" evidence="13">
    <location>
        <begin position="136"/>
        <end position="162"/>
    </location>
</feature>
<keyword evidence="8 12" id="KW-0630">Potassium</keyword>
<feature type="transmembrane region" description="Helical" evidence="13">
    <location>
        <begin position="183"/>
        <end position="207"/>
    </location>
</feature>
<dbReference type="PANTHER" id="PTHR32024">
    <property type="entry name" value="TRK SYSTEM POTASSIUM UPTAKE PROTEIN TRKG-RELATED"/>
    <property type="match status" value="1"/>
</dbReference>
<dbReference type="InterPro" id="IPR004772">
    <property type="entry name" value="TrkH"/>
</dbReference>
<feature type="transmembrane region" description="Helical" evidence="13">
    <location>
        <begin position="12"/>
        <end position="33"/>
    </location>
</feature>
<feature type="transmembrane region" description="Helical" evidence="13">
    <location>
        <begin position="239"/>
        <end position="260"/>
    </location>
</feature>
<dbReference type="EMBL" id="RQYF01000024">
    <property type="protein sequence ID" value="RRD91436.1"/>
    <property type="molecule type" value="Genomic_DNA"/>
</dbReference>
<dbReference type="GO" id="GO:0046872">
    <property type="term" value="F:metal ion binding"/>
    <property type="evidence" value="ECO:0007669"/>
    <property type="project" value="UniProtKB-KW"/>
</dbReference>
<accession>A0A2R3MTN0</accession>
<dbReference type="Proteomes" id="UP000279562">
    <property type="component" value="Unassembled WGS sequence"/>
</dbReference>
<dbReference type="AlphaFoldDB" id="A0A2R3MTN0"/>
<evidence type="ECO:0000256" key="5">
    <source>
        <dbReference type="ARBA" id="ARBA00022519"/>
    </source>
</evidence>
<evidence type="ECO:0000256" key="7">
    <source>
        <dbReference type="ARBA" id="ARBA00022692"/>
    </source>
</evidence>
<feature type="transmembrane region" description="Helical" evidence="13">
    <location>
        <begin position="70"/>
        <end position="91"/>
    </location>
</feature>
<sequence>MIHKKMICKVLGDLLLIETAMILLCTGVSLFYGENDLPAFLYTACITTGTGMILALFGRNAERQLTRREGYLIVSLAWIIFSAFGMLPFYLSGYIPSITNAFFETMSGVSSTGSTILEKVEDLPHGLLFWRSMTQWIGGLGIILFTIAVLPIFGINGVQVFAAEASGPTHDKVHPRIGITARWIWSIYTGLTLIATLLLAIGGMSWFDSVCHAFAATGTGGFSTRTASIAYYCSPYIEYVLSLFMFISGINFTLILLFVTGHFKKTFHDAELKFYFWCIVGFTLSIFAILYLKTTLDAETAFRTSLFQVISIQTSTGFATNDYMTWPTMAWGMMPILMLIGACAGSTSGGMKCIRIVILVRVMKNEFKRLLHPNAVLPIRINKQVIAPTLQSTVLAFTFLILLICFACILILMGLEIPLTESIGVVISSIGNTGPGLGAFGPAFSWNALPDAAKWVCSLLMLLGRLELFTVLLLFTPDFWKRN</sequence>
<comment type="caution">
    <text evidence="14">The sequence shown here is derived from an EMBL/GenBank/DDBJ whole genome shotgun (WGS) entry which is preliminary data.</text>
</comment>
<evidence type="ECO:0000256" key="10">
    <source>
        <dbReference type="ARBA" id="ARBA00023065"/>
    </source>
</evidence>
<dbReference type="GO" id="GO:0005886">
    <property type="term" value="C:plasma membrane"/>
    <property type="evidence" value="ECO:0007669"/>
    <property type="project" value="UniProtKB-SubCell"/>
</dbReference>
<evidence type="ECO:0000256" key="8">
    <source>
        <dbReference type="ARBA" id="ARBA00022958"/>
    </source>
</evidence>
<keyword evidence="6" id="KW-0633">Potassium transport</keyword>
<keyword evidence="12" id="KW-0479">Metal-binding</keyword>
<evidence type="ECO:0000313" key="15">
    <source>
        <dbReference type="EMBL" id="TCO91597.1"/>
    </source>
</evidence>
<dbReference type="RefSeq" id="WP_106069972.1">
    <property type="nucleotide sequence ID" value="NZ_CP027234.1"/>
</dbReference>
<feature type="transmembrane region" description="Helical" evidence="13">
    <location>
        <begin position="39"/>
        <end position="58"/>
    </location>
</feature>
<dbReference type="GO" id="GO:0015379">
    <property type="term" value="F:potassium:chloride symporter activity"/>
    <property type="evidence" value="ECO:0007669"/>
    <property type="project" value="InterPro"/>
</dbReference>
<protein>
    <submittedName>
        <fullName evidence="15">Trk system potassium uptake protein TrkH</fullName>
    </submittedName>
    <submittedName>
        <fullName evidence="14">TrkH family potassium uptake protein</fullName>
    </submittedName>
</protein>
<feature type="binding site" evidence="12">
    <location>
        <position position="220"/>
    </location>
    <ligand>
        <name>K(+)</name>
        <dbReference type="ChEBI" id="CHEBI:29103"/>
    </ligand>
</feature>
<evidence type="ECO:0000313" key="17">
    <source>
        <dbReference type="Proteomes" id="UP000295600"/>
    </source>
</evidence>
<reference evidence="14 16" key="1">
    <citation type="submission" date="2018-11" db="EMBL/GenBank/DDBJ databases">
        <title>Genomes From Bacteria Associated with the Canine Oral Cavity: a Test Case for Automated Genome-Based Taxonomic Assignment.</title>
        <authorList>
            <person name="Coil D.A."/>
            <person name="Jospin G."/>
            <person name="Darling A.E."/>
            <person name="Wallis C."/>
            <person name="Davis I.J."/>
            <person name="Harris S."/>
            <person name="Eisen J.A."/>
            <person name="Holcombe L.J."/>
            <person name="O'Flynn C."/>
        </authorList>
    </citation>
    <scope>NUCLEOTIDE SEQUENCE [LARGE SCALE GENOMIC DNA]</scope>
    <source>
        <strain evidence="14 16">OH1047_COT-310</strain>
    </source>
</reference>
<keyword evidence="9 13" id="KW-1133">Transmembrane helix</keyword>
<keyword evidence="10" id="KW-0406">Ion transport</keyword>
<dbReference type="Pfam" id="PF02386">
    <property type="entry name" value="TrkH"/>
    <property type="match status" value="1"/>
</dbReference>
<dbReference type="GeneID" id="94549100"/>
<feature type="transmembrane region" description="Helical" evidence="13">
    <location>
        <begin position="452"/>
        <end position="475"/>
    </location>
</feature>
<comment type="subcellular location">
    <subcellularLocation>
        <location evidence="1">Cell inner membrane</location>
        <topology evidence="1">Multi-pass membrane protein</topology>
    </subcellularLocation>
</comment>
<evidence type="ECO:0000256" key="1">
    <source>
        <dbReference type="ARBA" id="ARBA00004429"/>
    </source>
</evidence>
<organism evidence="14 16">
    <name type="scientific">Prevotella heparinolytica</name>
    <dbReference type="NCBI Taxonomy" id="28113"/>
    <lineage>
        <taxon>Bacteria</taxon>
        <taxon>Pseudomonadati</taxon>
        <taxon>Bacteroidota</taxon>
        <taxon>Bacteroidia</taxon>
        <taxon>Bacteroidales</taxon>
        <taxon>Bacteroidaceae</taxon>
        <taxon>Bacteroides</taxon>
    </lineage>
</organism>
<feature type="binding site" evidence="12">
    <location>
        <position position="112"/>
    </location>
    <ligand>
        <name>K(+)</name>
        <dbReference type="ChEBI" id="CHEBI:29103"/>
    </ligand>
</feature>
<dbReference type="InterPro" id="IPR003445">
    <property type="entry name" value="Cat_transpt"/>
</dbReference>
<keyword evidence="4" id="KW-1003">Cell membrane</keyword>
<dbReference type="PANTHER" id="PTHR32024:SF2">
    <property type="entry name" value="TRK SYSTEM POTASSIUM UPTAKE PROTEIN TRKG-RELATED"/>
    <property type="match status" value="1"/>
</dbReference>
<feature type="transmembrane region" description="Helical" evidence="13">
    <location>
        <begin position="272"/>
        <end position="292"/>
    </location>
</feature>
<proteinExistence type="inferred from homology"/>
<gene>
    <name evidence="14" type="ORF">EII33_06890</name>
    <name evidence="15" type="ORF">EV202_11211</name>
</gene>
<evidence type="ECO:0000256" key="12">
    <source>
        <dbReference type="PIRSR" id="PIRSR006247-1"/>
    </source>
</evidence>
<feature type="binding site" evidence="12">
    <location>
        <position position="432"/>
    </location>
    <ligand>
        <name>K(+)</name>
        <dbReference type="ChEBI" id="CHEBI:29103"/>
    </ligand>
</feature>